<sequence length="5632" mass="586538">MTSAAEDAFWNAVDRGDTEELAGVLDLDDGVLDGVVPALSAWHREQAERAAVNSWRYRVLWDRLQPGDGRTVHGRWLLLQSGDATALPGVEEFVPGIERVRCAAGVEREALAELLRVVAADREPLAGVLSCLPDVDTALAVVQAHSDAGLTAPLWLVTSGAVAVGGGTEAAVEPGQASVWGLGRVAALERPDVWGGLLDLPARPDRRALARAAAVLAAADEDQVAVRGGDAHARRLVSAPAPAATGGWTSPERVLITGGTGALGARVARWVVEHGARELVLTGRRGAAAPGADDLRDELLGLGARVTVVACDMSDRDAVARLLAEHPVDAVMHCAGVLDDDMIASYTPDRLAAVLAAKADAADHLDELTRDSGLSAFVTFSSIAGVWGSGGQAAYAAANAHLDALVERRRARGLAGTSVAWGPWDGTGMAADEAAQTLLRRRGLRPLDPDAALTALDRALAARDVAVVVADVDWERFAPAFTTGRPSPLLAALTSGTVAPAASTPAAGRDGGLRERLAPLDAEERDAALLDLVCRRAAAALGHADPAAVTVGRAFREMGFDSLTAVELRNDLTAETGVALPTTLVFDHPTPLAVAAHLRDALFGTAEERHEVTAAATDTDPVVVVGMGCRLPGGIDGPDQLWELLAAGGDTAGGFPEDRGWDLAALLEASDTAAGGFLTQASAFDAAFFGISPREAQALDPQQRLVLETSWEALERSGIAPTTLKGSRTGVFVGAGSSGYATGLTEVPEGLGGHLLTGQAGSVVSGRVSYALGLEGPAVTVDTACSSSLVALHLAVQSLRAGECDLALAGGVTVMADPGAFVEFSVQGGLAPDGRCKAFSDDADGTGWAEGVGVLVVERLSDARRNGHRVLAVVEGSAVNQDGASNGLTAPNGPSQQRVIRQALASAGLSPQDVDAVEAHGTGTTLGDPIEAQALLAAYGQDRAEDRPLWLGSVKSNLGHTQAAAGAVGVIKMILALRHATLPRTLHAGQPSSRVDWDSGSVRLLNEDVAWPAGDRVRRAGVSAFGLSGTNAHVILAEPAPTADGSTAPVRGGEDTGRAALPWLLGARSAPALRGQAARLLAHVERHPDADPADVAHALAFTRAPLEHRAVVAGGDRAALLAGLRALADGDMHPAVVTGDTLAPGGTAFLFAGQGTQRPGMGRGLHDAFPAYADAFDAVCGHFDGLLPRPLAEVVHGDDAELLNRTEYAQPALFAVEVALFRLLESFGVRPAHLLGHSVGELAAAHVAGVLALPDACRLVAARGRLMQELHEGGAMIALQAAEEEVLPLLDGREDVLGVAAVNGPRSVVVSGDEDAVLDVAAHFAAQGRRTTRLRVSHAFHSPRMEPMLDAFRAVAASVAYAEPRIPVVSDLTGRLAEPGELTDPEYWVRHVRHAVRFADGVATLEERGAGRLLELGPDTTLTALAQSAWRGAAPVAAATLRDDRDEAQTLLTGVGALHALGTDVDWRAVLDTVAPGARPVELPTYAFQHRPYWIEPTASADPASAGLVPAGHPLLGAVVPSAVDDTLLLTGRLTTRGAGWLAAHRIGGAAVVPSTALLELALAAGAHAGRPQLGELVLERPLALPEHDGVALQIRVESPDARGDRAFAVHARPAGDTTAPWIRHATGVLTAETAPVLDHDLTAWPPPGARELATDGLYARLREAGLDYGPVFQGLLAAWQDDDAVYAEVALPESAATEAARHDLHPALLDAALHPLGLGAFDGLGDGRVLFSAGPARLFATGATTLRVRLERTGPDTLALTAADAVGEPVLTIGSLLLRPAPDTRGQAIAPAAAEPVTGQGETPAAELVRRRAAARTQPPGSLLERLATRPAAERERTLLATVRDRVAAVLGHGGPDEVEPARPFTDLGLTSLTAVELRNGLSAALGVTLPATLVFDHPTPATLARHLADDLFGTANADTPAAVRRAVDDDPIAVVGMACRYPGGVAAPEDLWNLVRAGADGISPLPTDRNWNPERLYHPDPDHPGTVYTREGGFLHDASRFAPAFFSISPREALAMDPQQRLLLEVTWEALERAGVDPLGARGSATGVFAGVTYQDYVTILAASDDNFEGYVGTGNSPSVLSGRISYALGLEGPAVTVDTACSSSLVALHLAAQSLRQGECELALAGGVTVMSTPGSLIEFSRQRALAEDGRCKPFSADADGASWAEGVGMIVLERLSDARRNGHQVLAVIRGSALNQDGASNGLTAPNGPSQQRVIRQALASAGLSPQDVDAVEAHGTGTTLGDPIEAQALLAAYGQDRAEDRPLWLGSLKSNIGHSQAAAGVGGVIKMVMALREGVLPRTLYADNPTPHVDWSAGHVRLLTDEQPWPETGRARRAGVSSFGMSGTNAHVIVEQAPDAERPAAHTPLPAVPVMLSARTPAALRAQAARLRTHLRTRPGTPLTDLAYTLAVGRAALPHRAAFLADDSERLDETLAALAADGPLTAPAAVGSVVPGGAEPVLVFPGQGAQWAGMARELLDDSPVFADWINRCEQALAPHADWSLTAVLRGAQDAASLGRVDVVQPALWAVMVATAALWRAHGVRPAAVVGHSQGEIAAACAAGALTLEDGARVVALRSRAITRIAGTGGMMSVPLSADDTRARMEPWADRLAVAAVNGPASVVVSGEATALDELHAALTADGVRARKVNVDYGSHSAQVEAIRETVLDALDGIAPREAEIPFRSSLTGDWQDTTGLDAAYWYTNLRETVRFEDAVRGLIAAGHRTFIEVGPHPVLAVGLRETLDAAGVEGAVLGSLRRDQGDLRQFLTALAEAHVHGVDVDFEKVFAGTGAVRTDLPTYPFEHRRYWPTVREQAAADLAASGALTADSVEARFWETVEQEDLESLADTLELPADAPLSSVLPALSHWRRTRRERATTDAWRYRVAFSPLDTGPATLGGTWLLVTPADEAGHTALADTVADALTAGGARTVRRITAPDGTPDRAALTGLLTGAEDAGRPAGVLSLLALDTRDHPAHTAVPVGLATTLALVQALGDLGIEAPLWCATRGAVAVGGADPAPDAAQAAVWGLGRVAALELSDRWGGLIDLPADLDARSVTRLAAVLVDPGEEDQIALRATGAHGRRLVHAPGADLPADTWQPRGTVLVTGGTGALGGHVARWLADRGATHLVLAGRRGADAPGATELRDELAGRGVDVTLAACDVSDRAALTDLLAALPADRPLDAVFHAAGSLDDGVLDSLTPDRMDPILRGKATAARVLHELTCDLDLSAFVLFSSTAGVLGGAGLGNYAPGNAYLDALAAERRAAGLPATVVSWGLWADGGMVGDSAGDRMRRHGVHPMDTAAACEALGHALDLDDTHVVVTDLRWDTYAPSFTAPRSSHLLDELPAARRALDTARENAGPAVADTSSLHAHLAALPEYERADAVLQIVRGHVAGVLGHPGADAVEPDRPFTDLGIDSLSAVELRNGMNRITGLRLPSTLVFDHPTCRALADFLLAEVADDTAPTTADAGPARPAVDDDPIAVVAMGCRFPGDIRTPEQLWRMLLNGEEGLVPFPEDRGWDLDALYHPEPGKAGTVYTRTGGFLGDAGGFDPAFFNISPREAVAMDPQQRLLLEMAWETFERARIDPRTLRGSRTGVFAGTNGQDYTGMLAASGEDFEGYMLTGNAASVVSGRLSYTFGLEGPAVTVDTACSSSLVALHLAVQSLRAGECDLALAGGVTVMASPGLFVDFSRQQGLAADGRCKAFADAADGTGFSEGGGLLLVERLSDARRNGHPVLAVVRGSAVNQDGASNGLSAPNGPSQQRVIRAALADAGVSAADVDAVEAHGTGTRLGDPIEAQALLATYGRERDAGRPLWLGSVKSNVGHTQAGAGVAGVMKMVLAMRHGVLPATLHVDAPSSHVDWGQGAVELLTEARQWPGTGERPRRAGVSSFGISGTNAHVVVEAAPEEERGADTQEGGVWSGPVPWVLSARSRDTLRAQAAQLLDHAQQFPDLTDADLGLSLTATRAVFEYRAVVLGRDRAALTDGLRLLASGETGPHTVTGTHRGEGRTAFLFSGQGAQRPGMGRGLYEAFPAYADAFDAVCAHFGDDLRALVLGDDVERLNRTEWTQPALFAVEVALHRLLESWGVRPDFVAGHSIGEIAAAHVAGVMSLPDACALVAARGRLMQELPPGGAMFAVEATEEEVLALLEGQPHAGVAAVNGPGSVVVSGAEDVVADVAARLAAEGRRTTRLRVSHAFHSPLMEPMLDAFREVAAGISYAPPRMAVVSNVTGRVAAPGELQDPEYWVRHVREAVRFADGIGRLAEHGVDRFVEVGPDGTLTAMAQSCLPDAEHTLFVPALRKDRDERETLLDALAHAFTHGVGVDWPRLFDGTGARVAQLPTYPFQRRRFWPGPPVLLGDVTTAGLGTSSHPLLGAAVELADGSTQVFTGRLALGSSPWLRDHALTSTALFPATGFLDLALHAGARTGCEQVAELTILSPLTLPERGGVQVQVRVEAPDATGARPLTVHGRPDGTEPGTPWTLHVSGLLTPAAEPATTPYDFTAWPPEGGEEVPLDGFYEAFADRGHLYGPLFQGLTRVWTRGEEVFAEVALPADADPAADAFDLHPALLDAALHAVMFVPMEDAGRLPFSWNDVRVDAVGASALRLRMVQEGPEAIGLALADPEGRPVASVGSLTLRELTGDLAGSTVGAPAQRGLHELDWQPTATPVTAPATTAAWTVVGAGEADELAAALNAAGHTARSVPDLDTLAEADEIPDTVVYAVPVAAVGPQTGAGAGALADAARTTAGHALDLVRRWLEEPAFLHARLAVVTRCAVPAAPRPADPAQAAVWGLVRAARSENPGRLVLADTDGTAASLAALPAALDDTAFERAVHDGTVSTPRIVPLAADRALAPPDGTEAWRLGIERKGTLDGLRLTPCPEVTAPLAPNEVRISMRAAGVNFRDVLTALGMYPGDATAIGLEGAGVVTEVGDAVTGLAPGDRVMGMFAGAFGPVAVADARMVAPIPKGWSFAEAATVPIVYLTAYYALVDLGGLRPGESLLVHAAAGGVGSAAVQLARHLGAEVYGTASPAKWDALRAAGLDDAHLASSRELDFEERLRTATGGRGFDVVLDSLAREFVDASLRLLPRGGRFLEMGKTDVRDPAQVAADHPGITYRAFDLVEAGPDRIGEILTDLVDLFGRGVLEPLPMAVWDVRRAPDAFRFLSQARHIGKVVLTLPTAPDPEGTVLLTGGLGGLGRITARHLVAEHGVRHLLIAGRRGPDAPGAAELRAELAGLGAEVTIAACDVADRTALAALLEGIPADRPLTAVVHTAGVLADGVLSSMTPQRLAEALRPKADAVVALHELTRDLDLARFVVFSSVAGTFGGAGQANYSAANAFLDAFAHHRRAQGLPAVSLAWGTWLPDAGMTGELTDADRERHARTGMVPLDAAQGMRLLDAAADSDRAALLPMDLDPAALREHHDVLPVLMRGPVRIPARRRAGTAATAAPAAPAPRSLADRLAPLSATDREQLLLEMVAEQAAAVLGHGSAAEIDPEQTFKELGFDSLTAVELRNRLASATGLRLPATLVFDHPTALAQVRHLLGELTLPEPPGTAQALLGEMDQLESALDDSGVTGEDREKVTARLRDLLSRWQGEPVAPAATPVDEDEELAGVETAGDLFDLIDRELGDA</sequence>
<dbReference type="InterPro" id="IPR013968">
    <property type="entry name" value="PKS_KR"/>
</dbReference>
<dbReference type="Pfam" id="PF21089">
    <property type="entry name" value="PKS_DH_N"/>
    <property type="match status" value="2"/>
</dbReference>
<feature type="domain" description="Ketosynthase family 3 (KS3)" evidence="11">
    <location>
        <begin position="619"/>
        <end position="1038"/>
    </location>
</feature>
<proteinExistence type="predicted"/>
<dbReference type="SMART" id="SM00823">
    <property type="entry name" value="PKS_PP"/>
    <property type="match status" value="4"/>
</dbReference>
<dbReference type="InterPro" id="IPR014043">
    <property type="entry name" value="Acyl_transferase_dom"/>
</dbReference>
<dbReference type="Pfam" id="PF13602">
    <property type="entry name" value="ADH_zinc_N_2"/>
    <property type="match status" value="1"/>
</dbReference>
<dbReference type="InterPro" id="IPR036736">
    <property type="entry name" value="ACP-like_sf"/>
</dbReference>
<dbReference type="Pfam" id="PF18369">
    <property type="entry name" value="PKS_DE"/>
    <property type="match status" value="2"/>
</dbReference>
<dbReference type="Pfam" id="PF02801">
    <property type="entry name" value="Ketoacyl-synt_C"/>
    <property type="match status" value="3"/>
</dbReference>
<dbReference type="InterPro" id="IPR050091">
    <property type="entry name" value="PKS_NRPS_Biosynth_Enz"/>
</dbReference>
<keyword evidence="8" id="KW-0012">Acyltransferase</keyword>
<keyword evidence="3" id="KW-0597">Phosphoprotein</keyword>
<dbReference type="SUPFAM" id="SSF50129">
    <property type="entry name" value="GroES-like"/>
    <property type="match status" value="1"/>
</dbReference>
<dbReference type="PANTHER" id="PTHR43775:SF51">
    <property type="entry name" value="INACTIVE PHENOLPHTHIOCEROL SYNTHESIS POLYKETIDE SYNTHASE TYPE I PKS1-RELATED"/>
    <property type="match status" value="1"/>
</dbReference>
<reference evidence="13 14" key="1">
    <citation type="submission" date="2022-10" db="EMBL/GenBank/DDBJ databases">
        <title>The complete genomes of actinobacterial strains from the NBC collection.</title>
        <authorList>
            <person name="Joergensen T.S."/>
            <person name="Alvarez Arevalo M."/>
            <person name="Sterndorff E.B."/>
            <person name="Faurdal D."/>
            <person name="Vuksanovic O."/>
            <person name="Mourched A.-S."/>
            <person name="Charusanti P."/>
            <person name="Shaw S."/>
            <person name="Blin K."/>
            <person name="Weber T."/>
        </authorList>
    </citation>
    <scope>NUCLEOTIDE SEQUENCE [LARGE SCALE GENOMIC DNA]</scope>
    <source>
        <strain evidence="13 14">NBC 01753</strain>
    </source>
</reference>
<dbReference type="SUPFAM" id="SSF53901">
    <property type="entry name" value="Thiolase-like"/>
    <property type="match status" value="3"/>
</dbReference>
<dbReference type="Pfam" id="PF00550">
    <property type="entry name" value="PP-binding"/>
    <property type="match status" value="4"/>
</dbReference>
<evidence type="ECO:0000259" key="10">
    <source>
        <dbReference type="PROSITE" id="PS50075"/>
    </source>
</evidence>
<feature type="active site" description="Proton donor; for dehydratase activity" evidence="9">
    <location>
        <position position="4572"/>
    </location>
</feature>
<dbReference type="InterPro" id="IPR020841">
    <property type="entry name" value="PKS_Beta-ketoAc_synthase_dom"/>
</dbReference>
<dbReference type="InterPro" id="IPR042104">
    <property type="entry name" value="PKS_dehydratase_sf"/>
</dbReference>
<feature type="region of interest" description="N-terminal hotdog fold" evidence="9">
    <location>
        <begin position="4372"/>
        <end position="4497"/>
    </location>
</feature>
<dbReference type="CDD" id="cd08952">
    <property type="entry name" value="KR_1_SDR_x"/>
    <property type="match status" value="2"/>
</dbReference>
<dbReference type="InterPro" id="IPR054514">
    <property type="entry name" value="RhiE-like_linker"/>
</dbReference>
<dbReference type="Pfam" id="PF00698">
    <property type="entry name" value="Acyl_transf_1"/>
    <property type="match status" value="3"/>
</dbReference>
<dbReference type="InterPro" id="IPR002364">
    <property type="entry name" value="Quin_OxRdtase/zeta-crystal_CS"/>
</dbReference>
<dbReference type="InterPro" id="IPR041618">
    <property type="entry name" value="PKS_DE"/>
</dbReference>
<dbReference type="EMBL" id="CP109134">
    <property type="protein sequence ID" value="WSD11653.1"/>
    <property type="molecule type" value="Genomic_DNA"/>
</dbReference>
<dbReference type="InterPro" id="IPR014030">
    <property type="entry name" value="Ketoacyl_synth_N"/>
</dbReference>
<dbReference type="InterPro" id="IPR011032">
    <property type="entry name" value="GroES-like_sf"/>
</dbReference>
<evidence type="ECO:0000313" key="14">
    <source>
        <dbReference type="Proteomes" id="UP001335325"/>
    </source>
</evidence>
<dbReference type="Gene3D" id="1.10.1200.10">
    <property type="entry name" value="ACP-like"/>
    <property type="match status" value="4"/>
</dbReference>
<evidence type="ECO:0000256" key="1">
    <source>
        <dbReference type="ARBA" id="ARBA00004792"/>
    </source>
</evidence>
<feature type="region of interest" description="C-terminal hotdog fold" evidence="9">
    <location>
        <begin position="1650"/>
        <end position="1788"/>
    </location>
</feature>
<evidence type="ECO:0000259" key="11">
    <source>
        <dbReference type="PROSITE" id="PS52004"/>
    </source>
</evidence>
<dbReference type="PROSITE" id="PS01162">
    <property type="entry name" value="QOR_ZETA_CRYSTAL"/>
    <property type="match status" value="1"/>
</dbReference>
<dbReference type="PANTHER" id="PTHR43775">
    <property type="entry name" value="FATTY ACID SYNTHASE"/>
    <property type="match status" value="1"/>
</dbReference>
<feature type="active site" description="Proton acceptor; for dehydratase activity" evidence="9">
    <location>
        <position position="1545"/>
    </location>
</feature>
<dbReference type="Proteomes" id="UP001335325">
    <property type="component" value="Chromosome"/>
</dbReference>
<feature type="domain" description="Carrier" evidence="10">
    <location>
        <begin position="3383"/>
        <end position="3458"/>
    </location>
</feature>
<evidence type="ECO:0000313" key="13">
    <source>
        <dbReference type="EMBL" id="WSD11653.1"/>
    </source>
</evidence>
<keyword evidence="4" id="KW-0808">Transferase</keyword>
<evidence type="ECO:0000256" key="3">
    <source>
        <dbReference type="ARBA" id="ARBA00022553"/>
    </source>
</evidence>
<comment type="pathway">
    <text evidence="1">Antibiotic biosynthesis.</text>
</comment>
<dbReference type="InterPro" id="IPR049551">
    <property type="entry name" value="PKS_DH_C"/>
</dbReference>
<dbReference type="InterPro" id="IPR018201">
    <property type="entry name" value="Ketoacyl_synth_AS"/>
</dbReference>
<dbReference type="CDD" id="cd08956">
    <property type="entry name" value="KR_3_FAS_SDR_x"/>
    <property type="match status" value="1"/>
</dbReference>
<dbReference type="Pfam" id="PF08659">
    <property type="entry name" value="KR"/>
    <property type="match status" value="3"/>
</dbReference>
<dbReference type="Gene3D" id="3.40.47.10">
    <property type="match status" value="3"/>
</dbReference>
<dbReference type="InterPro" id="IPR020807">
    <property type="entry name" value="PKS_DH"/>
</dbReference>
<dbReference type="Pfam" id="PF22336">
    <property type="entry name" value="RhiE-like_linker"/>
    <property type="match status" value="1"/>
</dbReference>
<dbReference type="SUPFAM" id="SSF51735">
    <property type="entry name" value="NAD(P)-binding Rossmann-fold domains"/>
    <property type="match status" value="7"/>
</dbReference>
<evidence type="ECO:0000256" key="7">
    <source>
        <dbReference type="ARBA" id="ARBA00023268"/>
    </source>
</evidence>
<dbReference type="Gene3D" id="6.10.140.1830">
    <property type="match status" value="1"/>
</dbReference>
<dbReference type="InterPro" id="IPR016035">
    <property type="entry name" value="Acyl_Trfase/lysoPLipase"/>
</dbReference>
<evidence type="ECO:0000256" key="5">
    <source>
        <dbReference type="ARBA" id="ARBA00022737"/>
    </source>
</evidence>
<feature type="domain" description="Carrier" evidence="10">
    <location>
        <begin position="1838"/>
        <end position="1913"/>
    </location>
</feature>
<evidence type="ECO:0000256" key="9">
    <source>
        <dbReference type="PROSITE-ProRule" id="PRU01363"/>
    </source>
</evidence>
<dbReference type="PROSITE" id="PS00012">
    <property type="entry name" value="PHOSPHOPANTETHEINE"/>
    <property type="match status" value="3"/>
</dbReference>
<dbReference type="Gene3D" id="3.90.180.10">
    <property type="entry name" value="Medium-chain alcohol dehydrogenases, catalytic domain"/>
    <property type="match status" value="1"/>
</dbReference>
<dbReference type="InterPro" id="IPR014031">
    <property type="entry name" value="Ketoacyl_synth_C"/>
</dbReference>
<dbReference type="InterPro" id="IPR057326">
    <property type="entry name" value="KR_dom"/>
</dbReference>
<accession>A0ABZ1GZH9</accession>
<dbReference type="Pfam" id="PF16197">
    <property type="entry name" value="KAsynt_C_assoc"/>
    <property type="match status" value="2"/>
</dbReference>
<dbReference type="InterPro" id="IPR032821">
    <property type="entry name" value="PKS_assoc"/>
</dbReference>
<dbReference type="InterPro" id="IPR036291">
    <property type="entry name" value="NAD(P)-bd_dom_sf"/>
</dbReference>
<dbReference type="Gene3D" id="3.10.129.110">
    <property type="entry name" value="Polyketide synthase dehydratase"/>
    <property type="match status" value="2"/>
</dbReference>
<dbReference type="SMART" id="SM00829">
    <property type="entry name" value="PKS_ER"/>
    <property type="match status" value="1"/>
</dbReference>
<evidence type="ECO:0000256" key="4">
    <source>
        <dbReference type="ARBA" id="ARBA00022679"/>
    </source>
</evidence>
<feature type="active site" description="Proton donor; for dehydratase activity" evidence="9">
    <location>
        <position position="1711"/>
    </location>
</feature>
<dbReference type="SUPFAM" id="SSF52151">
    <property type="entry name" value="FabD/lysophospholipase-like"/>
    <property type="match status" value="3"/>
</dbReference>
<keyword evidence="7" id="KW-0511">Multifunctional enzyme</keyword>
<dbReference type="PROSITE" id="PS52004">
    <property type="entry name" value="KS3_2"/>
    <property type="match status" value="3"/>
</dbReference>
<feature type="region of interest" description="N-terminal hotdog fold" evidence="9">
    <location>
        <begin position="1513"/>
        <end position="1637"/>
    </location>
</feature>
<feature type="domain" description="Carrier" evidence="10">
    <location>
        <begin position="527"/>
        <end position="602"/>
    </location>
</feature>
<feature type="active site" description="Proton acceptor; for dehydratase activity" evidence="9">
    <location>
        <position position="4404"/>
    </location>
</feature>
<dbReference type="NCBIfam" id="NF045894">
    <property type="entry name" value="PKS_plus_SDR"/>
    <property type="match status" value="1"/>
</dbReference>
<dbReference type="InterPro" id="IPR016039">
    <property type="entry name" value="Thiolase-like"/>
</dbReference>
<dbReference type="PROSITE" id="PS50075">
    <property type="entry name" value="CARRIER"/>
    <property type="match status" value="4"/>
</dbReference>
<dbReference type="InterPro" id="IPR049552">
    <property type="entry name" value="PKS_DH_N"/>
</dbReference>
<dbReference type="InterPro" id="IPR009081">
    <property type="entry name" value="PP-bd_ACP"/>
</dbReference>
<dbReference type="InterPro" id="IPR049900">
    <property type="entry name" value="PKS_mFAS_DH"/>
</dbReference>
<dbReference type="Pfam" id="PF14765">
    <property type="entry name" value="PS-DH"/>
    <property type="match status" value="2"/>
</dbReference>
<dbReference type="InterPro" id="IPR020843">
    <property type="entry name" value="ER"/>
</dbReference>
<feature type="domain" description="Ketosynthase family 3 (KS3)" evidence="11">
    <location>
        <begin position="3478"/>
        <end position="3905"/>
    </location>
</feature>
<evidence type="ECO:0000259" key="12">
    <source>
        <dbReference type="PROSITE" id="PS52019"/>
    </source>
</evidence>
<dbReference type="Gene3D" id="3.30.70.3290">
    <property type="match status" value="3"/>
</dbReference>
<dbReference type="SMART" id="SM00827">
    <property type="entry name" value="PKS_AT"/>
    <property type="match status" value="3"/>
</dbReference>
<dbReference type="SMART" id="SM00826">
    <property type="entry name" value="PKS_DH"/>
    <property type="match status" value="2"/>
</dbReference>
<keyword evidence="5" id="KW-0677">Repeat</keyword>
<dbReference type="Pfam" id="PF00109">
    <property type="entry name" value="ketoacyl-synt"/>
    <property type="match status" value="3"/>
</dbReference>
<dbReference type="PROSITE" id="PS00606">
    <property type="entry name" value="KS3_1"/>
    <property type="match status" value="3"/>
</dbReference>
<dbReference type="Gene3D" id="3.40.50.11460">
    <property type="match status" value="1"/>
</dbReference>
<dbReference type="Gene3D" id="3.40.366.10">
    <property type="entry name" value="Malonyl-Coenzyme A Acyl Carrier Protein, domain 2"/>
    <property type="match status" value="3"/>
</dbReference>
<dbReference type="SMART" id="SM00825">
    <property type="entry name" value="PKS_KS"/>
    <property type="match status" value="3"/>
</dbReference>
<dbReference type="InterPro" id="IPR013154">
    <property type="entry name" value="ADH-like_N"/>
</dbReference>
<dbReference type="InterPro" id="IPR006162">
    <property type="entry name" value="Ppantetheine_attach_site"/>
</dbReference>
<dbReference type="SMART" id="SM01294">
    <property type="entry name" value="PKS_PP_betabranch"/>
    <property type="match status" value="4"/>
</dbReference>
<evidence type="ECO:0000256" key="6">
    <source>
        <dbReference type="ARBA" id="ARBA00023194"/>
    </source>
</evidence>
<gene>
    <name evidence="13" type="ORF">OIE73_34820</name>
</gene>
<dbReference type="InterPro" id="IPR001227">
    <property type="entry name" value="Ac_transferase_dom_sf"/>
</dbReference>
<dbReference type="SUPFAM" id="SSF55048">
    <property type="entry name" value="Probable ACP-binding domain of malonyl-CoA ACP transacylase"/>
    <property type="match status" value="3"/>
</dbReference>
<dbReference type="Gene3D" id="3.40.50.720">
    <property type="entry name" value="NAD(P)-binding Rossmann-like Domain"/>
    <property type="match status" value="3"/>
</dbReference>
<dbReference type="InterPro" id="IPR016036">
    <property type="entry name" value="Malonyl_transacylase_ACP-bd"/>
</dbReference>
<name>A0ABZ1GZH9_9ACTN</name>
<protein>
    <submittedName>
        <fullName evidence="13">SDR family NAD(P)-dependent oxidoreductase</fullName>
    </submittedName>
</protein>
<feature type="domain" description="PKS/mFAS DH" evidence="12">
    <location>
        <begin position="4372"/>
        <end position="4647"/>
    </location>
</feature>
<feature type="domain" description="Carrier" evidence="10">
    <location>
        <begin position="5472"/>
        <end position="5547"/>
    </location>
</feature>
<organism evidence="13 14">
    <name type="scientific">Streptomyces hirsutus</name>
    <dbReference type="NCBI Taxonomy" id="35620"/>
    <lineage>
        <taxon>Bacteria</taxon>
        <taxon>Bacillati</taxon>
        <taxon>Actinomycetota</taxon>
        <taxon>Actinomycetes</taxon>
        <taxon>Kitasatosporales</taxon>
        <taxon>Streptomycetaceae</taxon>
        <taxon>Streptomyces</taxon>
    </lineage>
</organism>
<keyword evidence="2" id="KW-0596">Phosphopantetheine</keyword>
<keyword evidence="6" id="KW-0045">Antibiotic biosynthesis</keyword>
<feature type="domain" description="PKS/mFAS DH" evidence="12">
    <location>
        <begin position="1513"/>
        <end position="1788"/>
    </location>
</feature>
<dbReference type="SUPFAM" id="SSF47336">
    <property type="entry name" value="ACP-like"/>
    <property type="match status" value="4"/>
</dbReference>
<evidence type="ECO:0000256" key="8">
    <source>
        <dbReference type="ARBA" id="ARBA00023315"/>
    </source>
</evidence>
<dbReference type="CDD" id="cd00833">
    <property type="entry name" value="PKS"/>
    <property type="match status" value="3"/>
</dbReference>
<evidence type="ECO:0000256" key="2">
    <source>
        <dbReference type="ARBA" id="ARBA00022450"/>
    </source>
</evidence>
<feature type="domain" description="Ketosynthase family 3 (KS3)" evidence="11">
    <location>
        <begin position="1931"/>
        <end position="2357"/>
    </location>
</feature>
<keyword evidence="14" id="KW-1185">Reference proteome</keyword>
<dbReference type="Pfam" id="PF08240">
    <property type="entry name" value="ADH_N"/>
    <property type="match status" value="1"/>
</dbReference>
<feature type="region of interest" description="C-terminal hotdog fold" evidence="9">
    <location>
        <begin position="4511"/>
        <end position="4647"/>
    </location>
</feature>
<dbReference type="SMART" id="SM00822">
    <property type="entry name" value="PKS_KR"/>
    <property type="match status" value="3"/>
</dbReference>
<dbReference type="PROSITE" id="PS52019">
    <property type="entry name" value="PKS_MFAS_DH"/>
    <property type="match status" value="2"/>
</dbReference>
<dbReference type="InterPro" id="IPR020806">
    <property type="entry name" value="PKS_PP-bd"/>
</dbReference>
<dbReference type="CDD" id="cd05195">
    <property type="entry name" value="enoyl_red"/>
    <property type="match status" value="1"/>
</dbReference>